<dbReference type="GO" id="GO:0051015">
    <property type="term" value="F:actin filament binding"/>
    <property type="evidence" value="ECO:0000318"/>
    <property type="project" value="GO_Central"/>
</dbReference>
<dbReference type="HOGENOM" id="CLU_026811_3_1_1"/>
<evidence type="ECO:0000313" key="6">
    <source>
        <dbReference type="EMBL" id="EDO50008.1"/>
    </source>
</evidence>
<dbReference type="PROSITE" id="PS00478">
    <property type="entry name" value="LIM_DOMAIN_1"/>
    <property type="match status" value="1"/>
</dbReference>
<name>A7RF11_NEMVE</name>
<proteinExistence type="predicted"/>
<reference evidence="6 7" key="1">
    <citation type="journal article" date="2007" name="Science">
        <title>Sea anemone genome reveals ancestral eumetazoan gene repertoire and genomic organization.</title>
        <authorList>
            <person name="Putnam N.H."/>
            <person name="Srivastava M."/>
            <person name="Hellsten U."/>
            <person name="Dirks B."/>
            <person name="Chapman J."/>
            <person name="Salamov A."/>
            <person name="Terry A."/>
            <person name="Shapiro H."/>
            <person name="Lindquist E."/>
            <person name="Kapitonov V.V."/>
            <person name="Jurka J."/>
            <person name="Genikhovich G."/>
            <person name="Grigoriev I.V."/>
            <person name="Lucas S.M."/>
            <person name="Steele R.E."/>
            <person name="Finnerty J.R."/>
            <person name="Technau U."/>
            <person name="Martindale M.Q."/>
            <person name="Rokhsar D.S."/>
        </authorList>
    </citation>
    <scope>NUCLEOTIDE SEQUENCE [LARGE SCALE GENOMIC DNA]</scope>
    <source>
        <strain evidence="7">CH2 X CH6</strain>
    </source>
</reference>
<dbReference type="OrthoDB" id="6129702at2759"/>
<dbReference type="InParanoid" id="A7RF11"/>
<evidence type="ECO:0000256" key="1">
    <source>
        <dbReference type="ARBA" id="ARBA00022723"/>
    </source>
</evidence>
<evidence type="ECO:0000256" key="2">
    <source>
        <dbReference type="ARBA" id="ARBA00022833"/>
    </source>
</evidence>
<dbReference type="CDD" id="cd09358">
    <property type="entry name" value="LIM_Mical_like"/>
    <property type="match status" value="1"/>
</dbReference>
<dbReference type="EMBL" id="DS469507">
    <property type="protein sequence ID" value="EDO50008.1"/>
    <property type="molecule type" value="Genomic_DNA"/>
</dbReference>
<dbReference type="PhylomeDB" id="A7RF11"/>
<organism evidence="6 7">
    <name type="scientific">Nematostella vectensis</name>
    <name type="common">Starlet sea anemone</name>
    <dbReference type="NCBI Taxonomy" id="45351"/>
    <lineage>
        <taxon>Eukaryota</taxon>
        <taxon>Metazoa</taxon>
        <taxon>Cnidaria</taxon>
        <taxon>Anthozoa</taxon>
        <taxon>Hexacorallia</taxon>
        <taxon>Actiniaria</taxon>
        <taxon>Edwardsiidae</taxon>
        <taxon>Nematostella</taxon>
    </lineage>
</organism>
<dbReference type="STRING" id="45351.A7RF11"/>
<sequence>MHYVLSSFQRLGRFSAPPQEKCEVCNKTVYPMERLAADKKVYHKFCFKCNECNNTLRLGNYAALQGKVYCKPHFKQLFKVKGNYDEGFGREQHKTQWSAKSNGETSESS</sequence>
<evidence type="ECO:0000256" key="3">
    <source>
        <dbReference type="ARBA" id="ARBA00023038"/>
    </source>
</evidence>
<dbReference type="OMA" id="ELCASCN"/>
<dbReference type="GO" id="GO:0015629">
    <property type="term" value="C:actin cytoskeleton"/>
    <property type="evidence" value="ECO:0000318"/>
    <property type="project" value="GO_Central"/>
</dbReference>
<accession>A7RF11</accession>
<feature type="domain" description="LIM zinc-binding" evidence="5">
    <location>
        <begin position="20"/>
        <end position="80"/>
    </location>
</feature>
<evidence type="ECO:0000313" key="7">
    <source>
        <dbReference type="Proteomes" id="UP000001593"/>
    </source>
</evidence>
<protein>
    <recommendedName>
        <fullName evidence="5">LIM zinc-binding domain-containing protein</fullName>
    </recommendedName>
</protein>
<evidence type="ECO:0000256" key="4">
    <source>
        <dbReference type="PROSITE-ProRule" id="PRU00125"/>
    </source>
</evidence>
<dbReference type="PANTHER" id="PTHR24206">
    <property type="entry name" value="OS06G0237300 PROTEIN"/>
    <property type="match status" value="1"/>
</dbReference>
<evidence type="ECO:0000259" key="5">
    <source>
        <dbReference type="PROSITE" id="PS50023"/>
    </source>
</evidence>
<dbReference type="SMART" id="SM00132">
    <property type="entry name" value="LIM"/>
    <property type="match status" value="1"/>
</dbReference>
<dbReference type="PROSITE" id="PS50023">
    <property type="entry name" value="LIM_DOMAIN_2"/>
    <property type="match status" value="1"/>
</dbReference>
<keyword evidence="1 4" id="KW-0479">Metal-binding</keyword>
<dbReference type="Gene3D" id="2.10.110.10">
    <property type="entry name" value="Cysteine Rich Protein"/>
    <property type="match status" value="1"/>
</dbReference>
<dbReference type="GO" id="GO:0051017">
    <property type="term" value="P:actin filament bundle assembly"/>
    <property type="evidence" value="ECO:0000318"/>
    <property type="project" value="GO_Central"/>
</dbReference>
<dbReference type="SUPFAM" id="SSF57716">
    <property type="entry name" value="Glucocorticoid receptor-like (DNA-binding domain)"/>
    <property type="match status" value="2"/>
</dbReference>
<dbReference type="GO" id="GO:0005886">
    <property type="term" value="C:plasma membrane"/>
    <property type="evidence" value="ECO:0000318"/>
    <property type="project" value="GO_Central"/>
</dbReference>
<dbReference type="GO" id="GO:0046872">
    <property type="term" value="F:metal ion binding"/>
    <property type="evidence" value="ECO:0007669"/>
    <property type="project" value="UniProtKB-KW"/>
</dbReference>
<dbReference type="AlphaFoldDB" id="A7RF11"/>
<gene>
    <name evidence="6" type="ORF">NEMVEDRAFT_v1g79564</name>
</gene>
<dbReference type="eggNOG" id="KOG1700">
    <property type="taxonomic scope" value="Eukaryota"/>
</dbReference>
<keyword evidence="2 4" id="KW-0862">Zinc</keyword>
<dbReference type="InterPro" id="IPR001781">
    <property type="entry name" value="Znf_LIM"/>
</dbReference>
<dbReference type="Pfam" id="PF00412">
    <property type="entry name" value="LIM"/>
    <property type="match status" value="1"/>
</dbReference>
<dbReference type="FunFam" id="2.10.110.10:FF:000002">
    <property type="entry name" value="LIM domain and actin-binding 1"/>
    <property type="match status" value="1"/>
</dbReference>
<dbReference type="KEGG" id="nve:5522316"/>
<keyword evidence="3 4" id="KW-0440">LIM domain</keyword>
<keyword evidence="7" id="KW-1185">Reference proteome</keyword>
<dbReference type="Proteomes" id="UP000001593">
    <property type="component" value="Unassembled WGS sequence"/>
</dbReference>